<keyword evidence="4 7" id="KW-0812">Transmembrane</keyword>
<dbReference type="EMBL" id="JACHNU010000001">
    <property type="protein sequence ID" value="MBB4660520.1"/>
    <property type="molecule type" value="Genomic_DNA"/>
</dbReference>
<evidence type="ECO:0000256" key="3">
    <source>
        <dbReference type="ARBA" id="ARBA00022475"/>
    </source>
</evidence>
<feature type="transmembrane region" description="Helical" evidence="7">
    <location>
        <begin position="153"/>
        <end position="173"/>
    </location>
</feature>
<dbReference type="InterPro" id="IPR000515">
    <property type="entry name" value="MetI-like"/>
</dbReference>
<evidence type="ECO:0000256" key="5">
    <source>
        <dbReference type="ARBA" id="ARBA00022989"/>
    </source>
</evidence>
<evidence type="ECO:0000256" key="6">
    <source>
        <dbReference type="ARBA" id="ARBA00023136"/>
    </source>
</evidence>
<name>A0A840I9B0_9ACTN</name>
<feature type="transmembrane region" description="Helical" evidence="7">
    <location>
        <begin position="101"/>
        <end position="121"/>
    </location>
</feature>
<evidence type="ECO:0000256" key="1">
    <source>
        <dbReference type="ARBA" id="ARBA00004651"/>
    </source>
</evidence>
<evidence type="ECO:0000256" key="7">
    <source>
        <dbReference type="RuleBase" id="RU363032"/>
    </source>
</evidence>
<accession>A0A840I9B0</accession>
<comment type="subcellular location">
    <subcellularLocation>
        <location evidence="1 7">Cell membrane</location>
        <topology evidence="1 7">Multi-pass membrane protein</topology>
    </subcellularLocation>
</comment>
<gene>
    <name evidence="9" type="ORF">BDZ31_000093</name>
</gene>
<dbReference type="PANTHER" id="PTHR30193">
    <property type="entry name" value="ABC TRANSPORTER PERMEASE PROTEIN"/>
    <property type="match status" value="1"/>
</dbReference>
<keyword evidence="5 7" id="KW-1133">Transmembrane helix</keyword>
<dbReference type="SUPFAM" id="SSF160964">
    <property type="entry name" value="MalF N-terminal region-like"/>
    <property type="match status" value="1"/>
</dbReference>
<dbReference type="Pfam" id="PF00528">
    <property type="entry name" value="BPD_transp_1"/>
    <property type="match status" value="1"/>
</dbReference>
<evidence type="ECO:0000313" key="9">
    <source>
        <dbReference type="EMBL" id="MBB4660520.1"/>
    </source>
</evidence>
<dbReference type="CDD" id="cd06261">
    <property type="entry name" value="TM_PBP2"/>
    <property type="match status" value="1"/>
</dbReference>
<dbReference type="PANTHER" id="PTHR30193:SF37">
    <property type="entry name" value="INNER MEMBRANE ABC TRANSPORTER PERMEASE PROTEIN YCJO"/>
    <property type="match status" value="1"/>
</dbReference>
<comment type="caution">
    <text evidence="9">The sequence shown here is derived from an EMBL/GenBank/DDBJ whole genome shotgun (WGS) entry which is preliminary data.</text>
</comment>
<sequence length="286" mass="30582">MRRARVPWLFVAPALLLYAAFYLAPTLLGAGYAFTDWNGLESPSFVGLDNFSRIFGEAEGLGALRHTLVLCVLYVVAVNVVGLGLAVGLHGALKTRHVLRALFFAPVVVSPLAVAYVWKFILDPEGPLNRGLEAIGLGTLAQPWLGKPATATAAVLVTMVWQFSGWSMVIYLAGLQSIQAELYEAAEIDGAGTWRRFVDITRPLLLPALTINVSLSLIAGLMVFDQVIALTGGGPGTATETIATQVYEQALVNGRFGYSAAMALTLAVAVGTLSFVQMRAMRRQEG</sequence>
<keyword evidence="6 7" id="KW-0472">Membrane</keyword>
<evidence type="ECO:0000313" key="10">
    <source>
        <dbReference type="Proteomes" id="UP000585272"/>
    </source>
</evidence>
<dbReference type="Gene3D" id="1.10.3720.10">
    <property type="entry name" value="MetI-like"/>
    <property type="match status" value="1"/>
</dbReference>
<dbReference type="GO" id="GO:0055085">
    <property type="term" value="P:transmembrane transport"/>
    <property type="evidence" value="ECO:0007669"/>
    <property type="project" value="InterPro"/>
</dbReference>
<dbReference type="AlphaFoldDB" id="A0A840I9B0"/>
<dbReference type="InterPro" id="IPR051393">
    <property type="entry name" value="ABC_transporter_permease"/>
</dbReference>
<dbReference type="GO" id="GO:0005886">
    <property type="term" value="C:plasma membrane"/>
    <property type="evidence" value="ECO:0007669"/>
    <property type="project" value="UniProtKB-SubCell"/>
</dbReference>
<keyword evidence="2 7" id="KW-0813">Transport</keyword>
<protein>
    <submittedName>
        <fullName evidence="9">Raffinose/stachyose/melibiose transport system permease protein</fullName>
    </submittedName>
</protein>
<organism evidence="9 10">
    <name type="scientific">Conexibacter arvalis</name>
    <dbReference type="NCBI Taxonomy" id="912552"/>
    <lineage>
        <taxon>Bacteria</taxon>
        <taxon>Bacillati</taxon>
        <taxon>Actinomycetota</taxon>
        <taxon>Thermoleophilia</taxon>
        <taxon>Solirubrobacterales</taxon>
        <taxon>Conexibacteraceae</taxon>
        <taxon>Conexibacter</taxon>
    </lineage>
</organism>
<dbReference type="SUPFAM" id="SSF161098">
    <property type="entry name" value="MetI-like"/>
    <property type="match status" value="1"/>
</dbReference>
<evidence type="ECO:0000259" key="8">
    <source>
        <dbReference type="PROSITE" id="PS50928"/>
    </source>
</evidence>
<reference evidence="9 10" key="1">
    <citation type="submission" date="2020-08" db="EMBL/GenBank/DDBJ databases">
        <title>Genomic Encyclopedia of Archaeal and Bacterial Type Strains, Phase II (KMG-II): from individual species to whole genera.</title>
        <authorList>
            <person name="Goeker M."/>
        </authorList>
    </citation>
    <scope>NUCLEOTIDE SEQUENCE [LARGE SCALE GENOMIC DNA]</scope>
    <source>
        <strain evidence="9 10">DSM 23288</strain>
    </source>
</reference>
<comment type="similarity">
    <text evidence="7">Belongs to the binding-protein-dependent transport system permease family.</text>
</comment>
<keyword evidence="3" id="KW-1003">Cell membrane</keyword>
<dbReference type="Proteomes" id="UP000585272">
    <property type="component" value="Unassembled WGS sequence"/>
</dbReference>
<evidence type="ECO:0000256" key="4">
    <source>
        <dbReference type="ARBA" id="ARBA00022692"/>
    </source>
</evidence>
<feature type="domain" description="ABC transmembrane type-1" evidence="8">
    <location>
        <begin position="64"/>
        <end position="277"/>
    </location>
</feature>
<dbReference type="RefSeq" id="WP_183337927.1">
    <property type="nucleotide sequence ID" value="NZ_JACHNU010000001.1"/>
</dbReference>
<evidence type="ECO:0000256" key="2">
    <source>
        <dbReference type="ARBA" id="ARBA00022448"/>
    </source>
</evidence>
<dbReference type="PROSITE" id="PS50928">
    <property type="entry name" value="ABC_TM1"/>
    <property type="match status" value="1"/>
</dbReference>
<feature type="transmembrane region" description="Helical" evidence="7">
    <location>
        <begin position="204"/>
        <end position="224"/>
    </location>
</feature>
<dbReference type="InterPro" id="IPR035906">
    <property type="entry name" value="MetI-like_sf"/>
</dbReference>
<proteinExistence type="inferred from homology"/>
<feature type="transmembrane region" description="Helical" evidence="7">
    <location>
        <begin position="256"/>
        <end position="276"/>
    </location>
</feature>
<feature type="transmembrane region" description="Helical" evidence="7">
    <location>
        <begin position="67"/>
        <end position="89"/>
    </location>
</feature>
<keyword evidence="10" id="KW-1185">Reference proteome</keyword>